<sequence>MTGIVKKVLIVGGGFSGMSAAIELRKQGIETHLVEIDPDWQADGAGISIGGATLRAFRQLGILDAFLEQGSGNDGLEVMAPTGQLITTIPMPRFVDPEIPGQGAIMRPVLARIMSRVVEQSGTHVRLGQSYESIEEDEQGALVTFTDGSSDHFDLVIAADGLQSKTRKWLFPEAPEPSYSGQGVWRAVLPRPEGLNCTRMWVGEHLKAGINSMSKEQVYLFLTEDREARERIAEDELPGMLRQLLIDNFPAPEVQALAAQITADSRVLYRPLDGLLVAGPWHRGRVVLIGDTVHATTPHLASGACIGIEDAIVLVEELVRADSLEQALTAFQERRWERCRMVVENSGRLGEIEIQGGDKAEHAGIMRDSMMALRDPI</sequence>
<evidence type="ECO:0000313" key="5">
    <source>
        <dbReference type="Proteomes" id="UP000321039"/>
    </source>
</evidence>
<dbReference type="PANTHER" id="PTHR13789">
    <property type="entry name" value="MONOOXYGENASE"/>
    <property type="match status" value="1"/>
</dbReference>
<dbReference type="RefSeq" id="WP_148069122.1">
    <property type="nucleotide sequence ID" value="NZ_VRZA01000005.1"/>
</dbReference>
<reference evidence="4 5" key="1">
    <citation type="submission" date="2019-08" db="EMBL/GenBank/DDBJ databases">
        <title>Parahaliea maris sp. nov., isolated from the surface seawater.</title>
        <authorList>
            <person name="Liu Y."/>
        </authorList>
    </citation>
    <scope>NUCLEOTIDE SEQUENCE [LARGE SCALE GENOMIC DNA]</scope>
    <source>
        <strain evidence="4 5">HSLHS9</strain>
    </source>
</reference>
<dbReference type="Gene3D" id="3.50.50.60">
    <property type="entry name" value="FAD/NAD(P)-binding domain"/>
    <property type="match status" value="1"/>
</dbReference>
<evidence type="ECO:0000256" key="1">
    <source>
        <dbReference type="ARBA" id="ARBA00023002"/>
    </source>
</evidence>
<dbReference type="PRINTS" id="PR00420">
    <property type="entry name" value="RNGMNOXGNASE"/>
</dbReference>
<dbReference type="EMBL" id="VRZA01000005">
    <property type="protein sequence ID" value="TXS91882.1"/>
    <property type="molecule type" value="Genomic_DNA"/>
</dbReference>
<dbReference type="GO" id="GO:0004497">
    <property type="term" value="F:monooxygenase activity"/>
    <property type="evidence" value="ECO:0007669"/>
    <property type="project" value="UniProtKB-KW"/>
</dbReference>
<dbReference type="InterPro" id="IPR050493">
    <property type="entry name" value="FAD-dep_Monooxygenase_BioMet"/>
</dbReference>
<dbReference type="InterPro" id="IPR002938">
    <property type="entry name" value="FAD-bd"/>
</dbReference>
<dbReference type="AlphaFoldDB" id="A0A5C8ZWB2"/>
<keyword evidence="5" id="KW-1185">Reference proteome</keyword>
<evidence type="ECO:0000259" key="3">
    <source>
        <dbReference type="Pfam" id="PF01494"/>
    </source>
</evidence>
<protein>
    <submittedName>
        <fullName evidence="4">FAD-dependent oxidoreductase</fullName>
    </submittedName>
</protein>
<feature type="domain" description="FAD-binding" evidence="3">
    <location>
        <begin position="7"/>
        <end position="345"/>
    </location>
</feature>
<dbReference type="Proteomes" id="UP000321039">
    <property type="component" value="Unassembled WGS sequence"/>
</dbReference>
<dbReference type="Pfam" id="PF01494">
    <property type="entry name" value="FAD_binding_3"/>
    <property type="match status" value="1"/>
</dbReference>
<name>A0A5C8ZWB2_9GAMM</name>
<keyword evidence="2" id="KW-0503">Monooxygenase</keyword>
<evidence type="ECO:0000313" key="4">
    <source>
        <dbReference type="EMBL" id="TXS91882.1"/>
    </source>
</evidence>
<proteinExistence type="predicted"/>
<accession>A0A5C8ZWB2</accession>
<comment type="caution">
    <text evidence="4">The sequence shown here is derived from an EMBL/GenBank/DDBJ whole genome shotgun (WGS) entry which is preliminary data.</text>
</comment>
<organism evidence="4 5">
    <name type="scientific">Parahaliea maris</name>
    <dbReference type="NCBI Taxonomy" id="2716870"/>
    <lineage>
        <taxon>Bacteria</taxon>
        <taxon>Pseudomonadati</taxon>
        <taxon>Pseudomonadota</taxon>
        <taxon>Gammaproteobacteria</taxon>
        <taxon>Cellvibrionales</taxon>
        <taxon>Halieaceae</taxon>
        <taxon>Parahaliea</taxon>
    </lineage>
</organism>
<dbReference type="NCBIfam" id="NF005313">
    <property type="entry name" value="PRK06847.1"/>
    <property type="match status" value="1"/>
</dbReference>
<dbReference type="SUPFAM" id="SSF51905">
    <property type="entry name" value="FAD/NAD(P)-binding domain"/>
    <property type="match status" value="1"/>
</dbReference>
<dbReference type="InterPro" id="IPR036188">
    <property type="entry name" value="FAD/NAD-bd_sf"/>
</dbReference>
<evidence type="ECO:0000256" key="2">
    <source>
        <dbReference type="ARBA" id="ARBA00023033"/>
    </source>
</evidence>
<dbReference type="GO" id="GO:0071949">
    <property type="term" value="F:FAD binding"/>
    <property type="evidence" value="ECO:0007669"/>
    <property type="project" value="InterPro"/>
</dbReference>
<gene>
    <name evidence="4" type="ORF">FV139_14190</name>
</gene>
<keyword evidence="1" id="KW-0560">Oxidoreductase</keyword>
<dbReference type="PANTHER" id="PTHR13789:SF309">
    <property type="entry name" value="PUTATIVE (AFU_ORTHOLOGUE AFUA_6G14510)-RELATED"/>
    <property type="match status" value="1"/>
</dbReference>